<sequence>MQSYQLSAKNENPNANVVFENLTGTKHTDQQDENLIKGVWGRIDAAGEINISEILNNGLLKAEFYNPKMINIEKAVWTNSSDVLRIYILFREDKYPGSSFSLNYLPEKDLLLGTYFDALTNESHSVSFKRVK</sequence>
<protein>
    <recommendedName>
        <fullName evidence="3">Lipocalin-like domain-containing protein</fullName>
    </recommendedName>
</protein>
<organism evidence="1 2">
    <name type="scientific">Flavobacterium laiguense</name>
    <dbReference type="NCBI Taxonomy" id="2169409"/>
    <lineage>
        <taxon>Bacteria</taxon>
        <taxon>Pseudomonadati</taxon>
        <taxon>Bacteroidota</taxon>
        <taxon>Flavobacteriia</taxon>
        <taxon>Flavobacteriales</taxon>
        <taxon>Flavobacteriaceae</taxon>
        <taxon>Flavobacterium</taxon>
    </lineage>
</organism>
<dbReference type="Proteomes" id="UP000245618">
    <property type="component" value="Unassembled WGS sequence"/>
</dbReference>
<dbReference type="EMBL" id="QCZH01000001">
    <property type="protein sequence ID" value="PWA11685.1"/>
    <property type="molecule type" value="Genomic_DNA"/>
</dbReference>
<proteinExistence type="predicted"/>
<evidence type="ECO:0008006" key="3">
    <source>
        <dbReference type="Google" id="ProtNLM"/>
    </source>
</evidence>
<evidence type="ECO:0000313" key="1">
    <source>
        <dbReference type="EMBL" id="PWA11685.1"/>
    </source>
</evidence>
<keyword evidence="2" id="KW-1185">Reference proteome</keyword>
<accession>A0A2U1K356</accession>
<gene>
    <name evidence="1" type="ORF">DB891_02455</name>
</gene>
<dbReference type="AlphaFoldDB" id="A0A2U1K356"/>
<comment type="caution">
    <text evidence="1">The sequence shown here is derived from an EMBL/GenBank/DDBJ whole genome shotgun (WGS) entry which is preliminary data.</text>
</comment>
<reference evidence="1 2" key="1">
    <citation type="submission" date="2018-04" db="EMBL/GenBank/DDBJ databases">
        <title>Flavobacterium sp. nov., isolated from glacier ice.</title>
        <authorList>
            <person name="Liu Q."/>
            <person name="Xin Y.-H."/>
        </authorList>
    </citation>
    <scope>NUCLEOTIDE SEQUENCE [LARGE SCALE GENOMIC DNA]</scope>
    <source>
        <strain evidence="1 2">LB2P30</strain>
    </source>
</reference>
<name>A0A2U1K356_9FLAO</name>
<evidence type="ECO:0000313" key="2">
    <source>
        <dbReference type="Proteomes" id="UP000245618"/>
    </source>
</evidence>